<dbReference type="SUPFAM" id="SSF53850">
    <property type="entry name" value="Periplasmic binding protein-like II"/>
    <property type="match status" value="1"/>
</dbReference>
<dbReference type="PANTHER" id="PTHR30006">
    <property type="entry name" value="THIAMINE-BINDING PERIPLASMIC PROTEIN-RELATED"/>
    <property type="match status" value="1"/>
</dbReference>
<dbReference type="PROSITE" id="PS51318">
    <property type="entry name" value="TAT"/>
    <property type="match status" value="1"/>
</dbReference>
<gene>
    <name evidence="4" type="ORF">GCM10009799_45990</name>
</gene>
<feature type="signal peptide" evidence="3">
    <location>
        <begin position="1"/>
        <end position="33"/>
    </location>
</feature>
<feature type="chain" id="PRO_5045158775" evidence="3">
    <location>
        <begin position="34"/>
        <end position="385"/>
    </location>
</feature>
<keyword evidence="1 3" id="KW-0732">Signal</keyword>
<organism evidence="4 5">
    <name type="scientific">Nocardiopsis rhodophaea</name>
    <dbReference type="NCBI Taxonomy" id="280238"/>
    <lineage>
        <taxon>Bacteria</taxon>
        <taxon>Bacillati</taxon>
        <taxon>Actinomycetota</taxon>
        <taxon>Actinomycetes</taxon>
        <taxon>Streptosporangiales</taxon>
        <taxon>Nocardiopsidaceae</taxon>
        <taxon>Nocardiopsis</taxon>
    </lineage>
</organism>
<dbReference type="Proteomes" id="UP001501585">
    <property type="component" value="Unassembled WGS sequence"/>
</dbReference>
<evidence type="ECO:0000256" key="2">
    <source>
        <dbReference type="SAM" id="MobiDB-lite"/>
    </source>
</evidence>
<evidence type="ECO:0000313" key="4">
    <source>
        <dbReference type="EMBL" id="GAA2012437.1"/>
    </source>
</evidence>
<proteinExistence type="predicted"/>
<comment type="caution">
    <text evidence="4">The sequence shown here is derived from an EMBL/GenBank/DDBJ whole genome shotgun (WGS) entry which is preliminary data.</text>
</comment>
<dbReference type="Pfam" id="PF13343">
    <property type="entry name" value="SBP_bac_6"/>
    <property type="match status" value="1"/>
</dbReference>
<reference evidence="4 5" key="1">
    <citation type="journal article" date="2019" name="Int. J. Syst. Evol. Microbiol.">
        <title>The Global Catalogue of Microorganisms (GCM) 10K type strain sequencing project: providing services to taxonomists for standard genome sequencing and annotation.</title>
        <authorList>
            <consortium name="The Broad Institute Genomics Platform"/>
            <consortium name="The Broad Institute Genome Sequencing Center for Infectious Disease"/>
            <person name="Wu L."/>
            <person name="Ma J."/>
        </authorList>
    </citation>
    <scope>NUCLEOTIDE SEQUENCE [LARGE SCALE GENOMIC DNA]</scope>
    <source>
        <strain evidence="4 5">JCM 15313</strain>
    </source>
</reference>
<feature type="region of interest" description="Disordered" evidence="2">
    <location>
        <begin position="32"/>
        <end position="52"/>
    </location>
</feature>
<name>A0ABN2TMB8_9ACTN</name>
<dbReference type="EMBL" id="BAAAPC010000024">
    <property type="protein sequence ID" value="GAA2012437.1"/>
    <property type="molecule type" value="Genomic_DNA"/>
</dbReference>
<sequence length="385" mass="40781">MPNDFTRPSTRRSLLTATTALGVAGMLMLSACGAPPSPSDDDGGEAAKATSAEDFGGMDALIKAAKDEGELNVIALPPDWANYGEMISTFEEKYGITVNSASPDASSQEEINAAEQNAGTDRAPDVFDLGQAVALANADKHFASYKVETWDDIPDNLKDSDGRYIADYTGYMSIGYNADEVPEPKSLSDLLGDDYKGKVALNGDPTQAGAAFSGVVMAALASGGSADDIEPGVDFFKKLNTAGNFLPVDPTPATIASGETPVVIDWDYTNAQQTVELKDTADWRVVIPEDAVVSSYYYQAINTDAPNPAAARLWQEFVYSDEGQNIYLKGFARAVRMGAMEEAGTLDKDASAQLPPAQGDPVELTEEQIEKANGILGEQWAAAVS</sequence>
<protein>
    <submittedName>
        <fullName evidence="4">Extracellular solute-binding protein</fullName>
    </submittedName>
</protein>
<evidence type="ECO:0000256" key="3">
    <source>
        <dbReference type="SAM" id="SignalP"/>
    </source>
</evidence>
<dbReference type="PROSITE" id="PS51257">
    <property type="entry name" value="PROKAR_LIPOPROTEIN"/>
    <property type="match status" value="1"/>
</dbReference>
<dbReference type="RefSeq" id="WP_344107009.1">
    <property type="nucleotide sequence ID" value="NZ_BAAAPC010000024.1"/>
</dbReference>
<evidence type="ECO:0000256" key="1">
    <source>
        <dbReference type="ARBA" id="ARBA00022729"/>
    </source>
</evidence>
<dbReference type="InterPro" id="IPR006311">
    <property type="entry name" value="TAT_signal"/>
</dbReference>
<evidence type="ECO:0000313" key="5">
    <source>
        <dbReference type="Proteomes" id="UP001501585"/>
    </source>
</evidence>
<dbReference type="PANTHER" id="PTHR30006:SF2">
    <property type="entry name" value="ABC TRANSPORTER SUBSTRATE-BINDING PROTEIN"/>
    <property type="match status" value="1"/>
</dbReference>
<accession>A0ABN2TMB8</accession>
<dbReference type="Gene3D" id="3.40.190.10">
    <property type="entry name" value="Periplasmic binding protein-like II"/>
    <property type="match status" value="2"/>
</dbReference>
<keyword evidence="5" id="KW-1185">Reference proteome</keyword>